<evidence type="ECO:0000259" key="11">
    <source>
        <dbReference type="PROSITE" id="PS50113"/>
    </source>
</evidence>
<evidence type="ECO:0000256" key="8">
    <source>
        <dbReference type="ARBA" id="ARBA00023012"/>
    </source>
</evidence>
<dbReference type="Pfam" id="PF00989">
    <property type="entry name" value="PAS"/>
    <property type="match status" value="2"/>
</dbReference>
<feature type="domain" description="PAS" evidence="10">
    <location>
        <begin position="193"/>
        <end position="247"/>
    </location>
</feature>
<gene>
    <name evidence="12" type="ORF">ENV62_08925</name>
</gene>
<dbReference type="Pfam" id="PF00512">
    <property type="entry name" value="HisKA"/>
    <property type="match status" value="1"/>
</dbReference>
<dbReference type="InterPro" id="IPR000700">
    <property type="entry name" value="PAS-assoc_C"/>
</dbReference>
<dbReference type="InterPro" id="IPR035965">
    <property type="entry name" value="PAS-like_dom_sf"/>
</dbReference>
<dbReference type="InterPro" id="IPR003018">
    <property type="entry name" value="GAF"/>
</dbReference>
<dbReference type="SUPFAM" id="SSF55781">
    <property type="entry name" value="GAF domain-like"/>
    <property type="match status" value="1"/>
</dbReference>
<dbReference type="InterPro" id="IPR013767">
    <property type="entry name" value="PAS_fold"/>
</dbReference>
<dbReference type="InterPro" id="IPR036890">
    <property type="entry name" value="HATPase_C_sf"/>
</dbReference>
<dbReference type="EMBL" id="DTHB01000053">
    <property type="protein sequence ID" value="HGB15342.1"/>
    <property type="molecule type" value="Genomic_DNA"/>
</dbReference>
<dbReference type="InterPro" id="IPR005467">
    <property type="entry name" value="His_kinase_dom"/>
</dbReference>
<dbReference type="Gene3D" id="3.30.450.40">
    <property type="match status" value="1"/>
</dbReference>
<keyword evidence="8" id="KW-0902">Two-component regulatory system</keyword>
<dbReference type="NCBIfam" id="TIGR00229">
    <property type="entry name" value="sensory_box"/>
    <property type="match status" value="3"/>
</dbReference>
<dbReference type="GO" id="GO:0005524">
    <property type="term" value="F:ATP binding"/>
    <property type="evidence" value="ECO:0007669"/>
    <property type="project" value="UniProtKB-KW"/>
</dbReference>
<dbReference type="SMART" id="SM00091">
    <property type="entry name" value="PAS"/>
    <property type="match status" value="3"/>
</dbReference>
<evidence type="ECO:0000256" key="7">
    <source>
        <dbReference type="ARBA" id="ARBA00022840"/>
    </source>
</evidence>
<evidence type="ECO:0000259" key="10">
    <source>
        <dbReference type="PROSITE" id="PS50112"/>
    </source>
</evidence>
<dbReference type="SMART" id="SM00388">
    <property type="entry name" value="HisKA"/>
    <property type="match status" value="1"/>
</dbReference>
<comment type="catalytic activity">
    <reaction evidence="1">
        <text>ATP + protein L-histidine = ADP + protein N-phospho-L-histidine.</text>
        <dbReference type="EC" id="2.7.13.3"/>
    </reaction>
</comment>
<evidence type="ECO:0000256" key="2">
    <source>
        <dbReference type="ARBA" id="ARBA00012438"/>
    </source>
</evidence>
<dbReference type="CDD" id="cd00130">
    <property type="entry name" value="PAS"/>
    <property type="match status" value="3"/>
</dbReference>
<dbReference type="InterPro" id="IPR003661">
    <property type="entry name" value="HisK_dim/P_dom"/>
</dbReference>
<evidence type="ECO:0000259" key="9">
    <source>
        <dbReference type="PROSITE" id="PS50109"/>
    </source>
</evidence>
<accession>A0A7C3SJM1</accession>
<name>A0A7C3SJM1_9BACT</name>
<dbReference type="PROSITE" id="PS50109">
    <property type="entry name" value="HIS_KIN"/>
    <property type="match status" value="1"/>
</dbReference>
<dbReference type="PRINTS" id="PR00344">
    <property type="entry name" value="BCTRLSENSOR"/>
</dbReference>
<dbReference type="InterPro" id="IPR029016">
    <property type="entry name" value="GAF-like_dom_sf"/>
</dbReference>
<dbReference type="Gene3D" id="3.30.450.20">
    <property type="entry name" value="PAS domain"/>
    <property type="match status" value="3"/>
</dbReference>
<dbReference type="PANTHER" id="PTHR43065">
    <property type="entry name" value="SENSOR HISTIDINE KINASE"/>
    <property type="match status" value="1"/>
</dbReference>
<evidence type="ECO:0000256" key="6">
    <source>
        <dbReference type="ARBA" id="ARBA00022777"/>
    </source>
</evidence>
<feature type="domain" description="PAC" evidence="11">
    <location>
        <begin position="266"/>
        <end position="318"/>
    </location>
</feature>
<dbReference type="Pfam" id="PF13185">
    <property type="entry name" value="GAF_2"/>
    <property type="match status" value="1"/>
</dbReference>
<dbReference type="Gene3D" id="1.10.287.130">
    <property type="match status" value="1"/>
</dbReference>
<dbReference type="GO" id="GO:0000155">
    <property type="term" value="F:phosphorelay sensor kinase activity"/>
    <property type="evidence" value="ECO:0007669"/>
    <property type="project" value="InterPro"/>
</dbReference>
<dbReference type="SMART" id="SM00387">
    <property type="entry name" value="HATPase_c"/>
    <property type="match status" value="1"/>
</dbReference>
<evidence type="ECO:0000256" key="5">
    <source>
        <dbReference type="ARBA" id="ARBA00022741"/>
    </source>
</evidence>
<dbReference type="Pfam" id="PF13426">
    <property type="entry name" value="PAS_9"/>
    <property type="match status" value="1"/>
</dbReference>
<dbReference type="SMART" id="SM00086">
    <property type="entry name" value="PAC"/>
    <property type="match status" value="3"/>
</dbReference>
<sequence length="819" mass="93252">MTPFTPIKARGNLTADEKVHCRELFLFNELALISAYAVDLQEIVDLVLEAVLDFFQVEAGLLLLWDQSKQRLSNVAARGFLSEYLEQLSSGQLEAIISPYLSRAHQPLVINDIQADPRVSTSTFSELIQNDRRFTSVVSIPLKYRDQITGFLNLAAAAPEVFRSFPLDFYSILGNQVGLAIANARLYQDLRHSEQRYRRIFEGFKDMIFVTDQHGRFLDLNPAGVELLGLTSKSEALEGLHIREIFHDPYDWEKFQLTAEAEGFARNLEMTLKQKGGKLVPVLLTGIVRRNKAGKITGYEGFIKDITERKRSEQELLREKKTTEGILEGLPIPTFVIDRNHRITHWNRACEELTGCSRREMLGTYSYWLPFYSHEGPNIASLVVEQNFKALEKFFGRKDLKRSPNLPVAFEAYEYFPDFQGRERYFYNTVSPIYDEKGQIQGAVQAIVDLTEREQLARELKNSEEKFRQLVESSLDGIILHRDLKLMYVNRACISMFGYESAGEMLGRELSQFVELPAPAAASQRLLKLLRGGSRPRVFEIKGVKKDGTKFDLEVISFPTTYGGQPASQTHIRDITHKKQLEEHLIRTEKLAALGQLAAGVAHEINNPLGSILVLSYLLLEDLDRQRPEWAQVERIVREATRCKEIVQGLLEFSRYMPAKMTPLNLNAVLEEVLFLVEDHLLFQYIEVEKNLDPDLPSVLGDKNRLEQVFVNLLMNGGEAMEGMGRLVVTTFRAGDMVRVRVRDTGPGIPESHLSRLFDPFFTTKEVGRGVGLGLSISYNIIQKHLGRIFVEETGPQGTSFIIELPIYRKEGSDPDRRR</sequence>
<keyword evidence="3" id="KW-0597">Phosphoprotein</keyword>
<dbReference type="InterPro" id="IPR001610">
    <property type="entry name" value="PAC"/>
</dbReference>
<dbReference type="InterPro" id="IPR004358">
    <property type="entry name" value="Sig_transdc_His_kin-like_C"/>
</dbReference>
<feature type="domain" description="PAC" evidence="11">
    <location>
        <begin position="406"/>
        <end position="462"/>
    </location>
</feature>
<dbReference type="InterPro" id="IPR000014">
    <property type="entry name" value="PAS"/>
</dbReference>
<reference evidence="12" key="1">
    <citation type="journal article" date="2020" name="mSystems">
        <title>Genome- and Community-Level Interaction Insights into Carbon Utilization and Element Cycling Functions of Hydrothermarchaeota in Hydrothermal Sediment.</title>
        <authorList>
            <person name="Zhou Z."/>
            <person name="Liu Y."/>
            <person name="Xu W."/>
            <person name="Pan J."/>
            <person name="Luo Z.H."/>
            <person name="Li M."/>
        </authorList>
    </citation>
    <scope>NUCLEOTIDE SEQUENCE [LARGE SCALE GENOMIC DNA]</scope>
    <source>
        <strain evidence="12">SpSt-776</strain>
    </source>
</reference>
<keyword evidence="6" id="KW-0418">Kinase</keyword>
<protein>
    <recommendedName>
        <fullName evidence="2">histidine kinase</fullName>
        <ecNumber evidence="2">2.7.13.3</ecNumber>
    </recommendedName>
</protein>
<dbReference type="SUPFAM" id="SSF55874">
    <property type="entry name" value="ATPase domain of HSP90 chaperone/DNA topoisomerase II/histidine kinase"/>
    <property type="match status" value="1"/>
</dbReference>
<dbReference type="Pfam" id="PF02518">
    <property type="entry name" value="HATPase_c"/>
    <property type="match status" value="1"/>
</dbReference>
<dbReference type="PROSITE" id="PS50112">
    <property type="entry name" value="PAS"/>
    <property type="match status" value="2"/>
</dbReference>
<organism evidence="12">
    <name type="scientific">Desulfobacca acetoxidans</name>
    <dbReference type="NCBI Taxonomy" id="60893"/>
    <lineage>
        <taxon>Bacteria</taxon>
        <taxon>Pseudomonadati</taxon>
        <taxon>Thermodesulfobacteriota</taxon>
        <taxon>Desulfobaccia</taxon>
        <taxon>Desulfobaccales</taxon>
        <taxon>Desulfobaccaceae</taxon>
        <taxon>Desulfobacca</taxon>
    </lineage>
</organism>
<proteinExistence type="predicted"/>
<feature type="domain" description="Histidine kinase" evidence="9">
    <location>
        <begin position="600"/>
        <end position="809"/>
    </location>
</feature>
<dbReference type="CDD" id="cd00082">
    <property type="entry name" value="HisKA"/>
    <property type="match status" value="1"/>
</dbReference>
<dbReference type="SUPFAM" id="SSF47384">
    <property type="entry name" value="Homodimeric domain of signal transducing histidine kinase"/>
    <property type="match status" value="1"/>
</dbReference>
<evidence type="ECO:0000256" key="1">
    <source>
        <dbReference type="ARBA" id="ARBA00000085"/>
    </source>
</evidence>
<evidence type="ECO:0000256" key="3">
    <source>
        <dbReference type="ARBA" id="ARBA00022553"/>
    </source>
</evidence>
<comment type="caution">
    <text evidence="12">The sequence shown here is derived from an EMBL/GenBank/DDBJ whole genome shotgun (WGS) entry which is preliminary data.</text>
</comment>
<feature type="domain" description="PAS" evidence="10">
    <location>
        <begin position="319"/>
        <end position="363"/>
    </location>
</feature>
<dbReference type="AlphaFoldDB" id="A0A7C3SJM1"/>
<keyword evidence="5" id="KW-0547">Nucleotide-binding</keyword>
<evidence type="ECO:0000313" key="12">
    <source>
        <dbReference type="EMBL" id="HGB15342.1"/>
    </source>
</evidence>
<dbReference type="InterPro" id="IPR003594">
    <property type="entry name" value="HATPase_dom"/>
</dbReference>
<dbReference type="SMART" id="SM00065">
    <property type="entry name" value="GAF"/>
    <property type="match status" value="1"/>
</dbReference>
<dbReference type="GO" id="GO:0006355">
    <property type="term" value="P:regulation of DNA-templated transcription"/>
    <property type="evidence" value="ECO:0007669"/>
    <property type="project" value="InterPro"/>
</dbReference>
<keyword evidence="7" id="KW-0067">ATP-binding</keyword>
<dbReference type="EC" id="2.7.13.3" evidence="2"/>
<dbReference type="PROSITE" id="PS50113">
    <property type="entry name" value="PAC"/>
    <property type="match status" value="2"/>
</dbReference>
<evidence type="ECO:0000256" key="4">
    <source>
        <dbReference type="ARBA" id="ARBA00022679"/>
    </source>
</evidence>
<keyword evidence="4" id="KW-0808">Transferase</keyword>
<dbReference type="PANTHER" id="PTHR43065:SF10">
    <property type="entry name" value="PEROXIDE STRESS-ACTIVATED HISTIDINE KINASE MAK3"/>
    <property type="match status" value="1"/>
</dbReference>
<dbReference type="InterPro" id="IPR036097">
    <property type="entry name" value="HisK_dim/P_sf"/>
</dbReference>
<dbReference type="Gene3D" id="3.30.565.10">
    <property type="entry name" value="Histidine kinase-like ATPase, C-terminal domain"/>
    <property type="match status" value="1"/>
</dbReference>
<dbReference type="SUPFAM" id="SSF55785">
    <property type="entry name" value="PYP-like sensor domain (PAS domain)"/>
    <property type="match status" value="3"/>
</dbReference>